<evidence type="ECO:0000313" key="1">
    <source>
        <dbReference type="EMBL" id="SFH23034.1"/>
    </source>
</evidence>
<organism evidence="1 2">
    <name type="scientific">Desulfotruncus arcticus DSM 17038</name>
    <dbReference type="NCBI Taxonomy" id="1121424"/>
    <lineage>
        <taxon>Bacteria</taxon>
        <taxon>Bacillati</taxon>
        <taxon>Bacillota</taxon>
        <taxon>Clostridia</taxon>
        <taxon>Eubacteriales</taxon>
        <taxon>Desulfallaceae</taxon>
        <taxon>Desulfotruncus</taxon>
    </lineage>
</organism>
<proteinExistence type="predicted"/>
<name>A0A1I2YBD2_9FIRM</name>
<dbReference type="STRING" id="341036.SAMN05660649_04368"/>
<gene>
    <name evidence="1" type="ORF">SAMN05660649_04368</name>
</gene>
<dbReference type="RefSeq" id="WP_207648232.1">
    <property type="nucleotide sequence ID" value="NZ_FOOX01000020.1"/>
</dbReference>
<accession>A0A1I2YBD2</accession>
<evidence type="ECO:0008006" key="3">
    <source>
        <dbReference type="Google" id="ProtNLM"/>
    </source>
</evidence>
<evidence type="ECO:0000313" key="2">
    <source>
        <dbReference type="Proteomes" id="UP000199337"/>
    </source>
</evidence>
<sequence>MANISVEVRIDLGRLTGLERELENALKQAVQDCIDDLARTASESAPHDKGILEQSYEKQVNASGTKAEGTVEFAVRESYSGGNYNYAMKMHEGTYNLGPGSQAKPGGTGMSGNHYNVGPKFLERPLTGEQDAYKEHIETELQRLVAG</sequence>
<dbReference type="Proteomes" id="UP000199337">
    <property type="component" value="Unassembled WGS sequence"/>
</dbReference>
<dbReference type="EMBL" id="FOOX01000020">
    <property type="protein sequence ID" value="SFH23034.1"/>
    <property type="molecule type" value="Genomic_DNA"/>
</dbReference>
<protein>
    <recommendedName>
        <fullName evidence="3">Phage protein, HK97 gp10 family</fullName>
    </recommendedName>
</protein>
<keyword evidence="2" id="KW-1185">Reference proteome</keyword>
<reference evidence="2" key="1">
    <citation type="submission" date="2016-10" db="EMBL/GenBank/DDBJ databases">
        <authorList>
            <person name="Varghese N."/>
            <person name="Submissions S."/>
        </authorList>
    </citation>
    <scope>NUCLEOTIDE SEQUENCE [LARGE SCALE GENOMIC DNA]</scope>
    <source>
        <strain evidence="2">DSM 17038</strain>
    </source>
</reference>
<dbReference type="AlphaFoldDB" id="A0A1I2YBD2"/>